<feature type="transmembrane region" description="Helical" evidence="1">
    <location>
        <begin position="107"/>
        <end position="128"/>
    </location>
</feature>
<accession>A0ABV8F7Y6</accession>
<keyword evidence="1" id="KW-0472">Membrane</keyword>
<comment type="caution">
    <text evidence="2">The sequence shown here is derived from an EMBL/GenBank/DDBJ whole genome shotgun (WGS) entry which is preliminary data.</text>
</comment>
<dbReference type="EMBL" id="JBHSBC010000037">
    <property type="protein sequence ID" value="MFC3984767.1"/>
    <property type="molecule type" value="Genomic_DNA"/>
</dbReference>
<dbReference type="Proteomes" id="UP001595698">
    <property type="component" value="Unassembled WGS sequence"/>
</dbReference>
<feature type="transmembrane region" description="Helical" evidence="1">
    <location>
        <begin position="77"/>
        <end position="101"/>
    </location>
</feature>
<feature type="transmembrane region" description="Helical" evidence="1">
    <location>
        <begin position="135"/>
        <end position="153"/>
    </location>
</feature>
<organism evidence="2 3">
    <name type="scientific">Streptosporangium jomthongense</name>
    <dbReference type="NCBI Taxonomy" id="1193683"/>
    <lineage>
        <taxon>Bacteria</taxon>
        <taxon>Bacillati</taxon>
        <taxon>Actinomycetota</taxon>
        <taxon>Actinomycetes</taxon>
        <taxon>Streptosporangiales</taxon>
        <taxon>Streptosporangiaceae</taxon>
        <taxon>Streptosporangium</taxon>
    </lineage>
</organism>
<keyword evidence="1" id="KW-1133">Transmembrane helix</keyword>
<proteinExistence type="predicted"/>
<feature type="transmembrane region" description="Helical" evidence="1">
    <location>
        <begin position="200"/>
        <end position="218"/>
    </location>
</feature>
<evidence type="ECO:0000256" key="1">
    <source>
        <dbReference type="SAM" id="Phobius"/>
    </source>
</evidence>
<feature type="transmembrane region" description="Helical" evidence="1">
    <location>
        <begin position="173"/>
        <end position="193"/>
    </location>
</feature>
<evidence type="ECO:0008006" key="4">
    <source>
        <dbReference type="Google" id="ProtNLM"/>
    </source>
</evidence>
<evidence type="ECO:0000313" key="3">
    <source>
        <dbReference type="Proteomes" id="UP001595698"/>
    </source>
</evidence>
<protein>
    <recommendedName>
        <fullName evidence="4">DUF2029 domain-containing protein</fullName>
    </recommendedName>
</protein>
<keyword evidence="3" id="KW-1185">Reference proteome</keyword>
<keyword evidence="1" id="KW-0812">Transmembrane</keyword>
<sequence>MSTLEERYRRLLALYPAEHRARHGEEMLGVMLAQAGQGWRFPDPRDVLDLVKGGVLIRLRHAFGPGSGGSWRDALNIAAIVAPLHLLVLEMSTWGTILLTVDGTQPLLYALTPAVYALPRLLIVWLALRGPRWAAAAAAWVLTAASTTIPAVLSMGIDPFTPFERAFYALPDLAVALLLTFAPSPTAGAALVGRRSLLRWTAAAILTMNVASALEHFLAPEYFLGSLAMTTMVCMACGAASRTPAGRRAVVLLVPLFLVLYRGVPWSGMSHDEWLPGLVQVLVGVTAFVVARRGFRPYGSGTVSSPEPLA</sequence>
<reference evidence="3" key="1">
    <citation type="journal article" date="2019" name="Int. J. Syst. Evol. Microbiol.">
        <title>The Global Catalogue of Microorganisms (GCM) 10K type strain sequencing project: providing services to taxonomists for standard genome sequencing and annotation.</title>
        <authorList>
            <consortium name="The Broad Institute Genomics Platform"/>
            <consortium name="The Broad Institute Genome Sequencing Center for Infectious Disease"/>
            <person name="Wu L."/>
            <person name="Ma J."/>
        </authorList>
    </citation>
    <scope>NUCLEOTIDE SEQUENCE [LARGE SCALE GENOMIC DNA]</scope>
    <source>
        <strain evidence="3">TBRC 7912</strain>
    </source>
</reference>
<evidence type="ECO:0000313" key="2">
    <source>
        <dbReference type="EMBL" id="MFC3984767.1"/>
    </source>
</evidence>
<feature type="transmembrane region" description="Helical" evidence="1">
    <location>
        <begin position="274"/>
        <end position="291"/>
    </location>
</feature>
<gene>
    <name evidence="2" type="ORF">ACFOYY_31890</name>
</gene>
<feature type="transmembrane region" description="Helical" evidence="1">
    <location>
        <begin position="224"/>
        <end position="242"/>
    </location>
</feature>
<name>A0ABV8F7Y6_9ACTN</name>
<feature type="transmembrane region" description="Helical" evidence="1">
    <location>
        <begin position="249"/>
        <end position="268"/>
    </location>
</feature>
<dbReference type="RefSeq" id="WP_386194755.1">
    <property type="nucleotide sequence ID" value="NZ_JBHSBC010000037.1"/>
</dbReference>